<keyword evidence="3" id="KW-1185">Reference proteome</keyword>
<gene>
    <name evidence="2" type="ORF">SAMN04487943_10531</name>
</gene>
<evidence type="ECO:0000313" key="2">
    <source>
        <dbReference type="EMBL" id="SFL90605.1"/>
    </source>
</evidence>
<name>A0A1I4LHX2_9BACI</name>
<dbReference type="InterPro" id="IPR029063">
    <property type="entry name" value="SAM-dependent_MTases_sf"/>
</dbReference>
<protein>
    <submittedName>
        <fullName evidence="2">Methyltransferase domain-containing protein</fullName>
    </submittedName>
</protein>
<dbReference type="Pfam" id="PF08241">
    <property type="entry name" value="Methyltransf_11"/>
    <property type="match status" value="1"/>
</dbReference>
<dbReference type="STRING" id="334253.SAMN04487943_10531"/>
<dbReference type="GO" id="GO:0008757">
    <property type="term" value="F:S-adenosylmethionine-dependent methyltransferase activity"/>
    <property type="evidence" value="ECO:0007669"/>
    <property type="project" value="InterPro"/>
</dbReference>
<dbReference type="SUPFAM" id="SSF53335">
    <property type="entry name" value="S-adenosyl-L-methionine-dependent methyltransferases"/>
    <property type="match status" value="1"/>
</dbReference>
<proteinExistence type="predicted"/>
<dbReference type="InterPro" id="IPR013216">
    <property type="entry name" value="Methyltransf_11"/>
</dbReference>
<dbReference type="GO" id="GO:0032259">
    <property type="term" value="P:methylation"/>
    <property type="evidence" value="ECO:0007669"/>
    <property type="project" value="UniProtKB-KW"/>
</dbReference>
<dbReference type="RefSeq" id="WP_091483602.1">
    <property type="nucleotide sequence ID" value="NZ_FOTR01000005.1"/>
</dbReference>
<dbReference type="AlphaFoldDB" id="A0A1I4LHX2"/>
<evidence type="ECO:0000313" key="3">
    <source>
        <dbReference type="Proteomes" id="UP000198565"/>
    </source>
</evidence>
<sequence>MRTLAGKRFNPGKAHKLMSEERKALLPPDKIIEYLEVEDNDVVADLGAGNGYFTIPFAKSTNNTVYAVDIEPMMLDMLKENAVKDSIENIHYVVSDLVEIELEDESVNKAIISMVIHEVSSIDHTLNEIKRILKPGGQLLLIEWKDIEMEYGPPQHERISATDMLETIHNATIDAELIDLNPQHYAVKARMK</sequence>
<evidence type="ECO:0000259" key="1">
    <source>
        <dbReference type="Pfam" id="PF08241"/>
    </source>
</evidence>
<keyword evidence="2" id="KW-0489">Methyltransferase</keyword>
<dbReference type="OrthoDB" id="9784101at2"/>
<reference evidence="3" key="1">
    <citation type="submission" date="2016-10" db="EMBL/GenBank/DDBJ databases">
        <authorList>
            <person name="Varghese N."/>
            <person name="Submissions S."/>
        </authorList>
    </citation>
    <scope>NUCLEOTIDE SEQUENCE [LARGE SCALE GENOMIC DNA]</scope>
    <source>
        <strain evidence="3">CGMCC 1.4250</strain>
    </source>
</reference>
<dbReference type="CDD" id="cd02440">
    <property type="entry name" value="AdoMet_MTases"/>
    <property type="match status" value="1"/>
</dbReference>
<dbReference type="Gene3D" id="3.40.50.150">
    <property type="entry name" value="Vaccinia Virus protein VP39"/>
    <property type="match status" value="1"/>
</dbReference>
<dbReference type="PANTHER" id="PTHR43591">
    <property type="entry name" value="METHYLTRANSFERASE"/>
    <property type="match status" value="1"/>
</dbReference>
<dbReference type="Proteomes" id="UP000198565">
    <property type="component" value="Unassembled WGS sequence"/>
</dbReference>
<feature type="domain" description="Methyltransferase type 11" evidence="1">
    <location>
        <begin position="45"/>
        <end position="140"/>
    </location>
</feature>
<keyword evidence="2" id="KW-0808">Transferase</keyword>
<dbReference type="PANTHER" id="PTHR43591:SF24">
    <property type="entry name" value="2-METHOXY-6-POLYPRENYL-1,4-BENZOQUINOL METHYLASE, MITOCHONDRIAL"/>
    <property type="match status" value="1"/>
</dbReference>
<dbReference type="EMBL" id="FOTR01000005">
    <property type="protein sequence ID" value="SFL90605.1"/>
    <property type="molecule type" value="Genomic_DNA"/>
</dbReference>
<accession>A0A1I4LHX2</accession>
<organism evidence="2 3">
    <name type="scientific">Gracilibacillus orientalis</name>
    <dbReference type="NCBI Taxonomy" id="334253"/>
    <lineage>
        <taxon>Bacteria</taxon>
        <taxon>Bacillati</taxon>
        <taxon>Bacillota</taxon>
        <taxon>Bacilli</taxon>
        <taxon>Bacillales</taxon>
        <taxon>Bacillaceae</taxon>
        <taxon>Gracilibacillus</taxon>
    </lineage>
</organism>